<sequence>MDAAGNELADRVRALLGADTEIEERRMFGTRAFLDDGHILVGARPGGVLLVRVADEDGAALLTEPGAARAVMGARTMSSGWLDVSQTAIEDDTALMFWLDVARESAVSRAESSGQG</sequence>
<dbReference type="SUPFAM" id="SSF159894">
    <property type="entry name" value="YgaC/TfoX-N like"/>
    <property type="match status" value="1"/>
</dbReference>
<dbReference type="EMBL" id="CP031422">
    <property type="protein sequence ID" value="AZS40214.1"/>
    <property type="molecule type" value="Genomic_DNA"/>
</dbReference>
<accession>A0A3S9WJF5</accession>
<organism evidence="2 3">
    <name type="scientific">Microbacterium oxydans</name>
    <dbReference type="NCBI Taxonomy" id="82380"/>
    <lineage>
        <taxon>Bacteria</taxon>
        <taxon>Bacillati</taxon>
        <taxon>Actinomycetota</taxon>
        <taxon>Actinomycetes</taxon>
        <taxon>Micrococcales</taxon>
        <taxon>Microbacteriaceae</taxon>
        <taxon>Microbacterium</taxon>
    </lineage>
</organism>
<dbReference type="InterPro" id="IPR007076">
    <property type="entry name" value="TfoX_N"/>
</dbReference>
<protein>
    <recommendedName>
        <fullName evidence="1">TfoX N-terminal domain-containing protein</fullName>
    </recommendedName>
</protein>
<feature type="domain" description="TfoX N-terminal" evidence="1">
    <location>
        <begin position="20"/>
        <end position="104"/>
    </location>
</feature>
<reference evidence="2 3" key="1">
    <citation type="submission" date="2018-08" db="EMBL/GenBank/DDBJ databases">
        <title>Microbacterium oxydans strain HG3.</title>
        <authorList>
            <person name="ORTET P."/>
        </authorList>
    </citation>
    <scope>NUCLEOTIDE SEQUENCE [LARGE SCALE GENOMIC DNA]</scope>
    <source>
        <strain evidence="2 3">HG3</strain>
    </source>
</reference>
<evidence type="ECO:0000259" key="1">
    <source>
        <dbReference type="Pfam" id="PF04993"/>
    </source>
</evidence>
<dbReference type="KEGG" id="moy:CVS54_01538"/>
<dbReference type="Pfam" id="PF04993">
    <property type="entry name" value="TfoX_N"/>
    <property type="match status" value="1"/>
</dbReference>
<dbReference type="Gene3D" id="3.30.1460.30">
    <property type="entry name" value="YgaC/TfoX-N like chaperone"/>
    <property type="match status" value="1"/>
</dbReference>
<proteinExistence type="predicted"/>
<dbReference type="AlphaFoldDB" id="A0A3S9WJF5"/>
<evidence type="ECO:0000313" key="3">
    <source>
        <dbReference type="Proteomes" id="UP000274841"/>
    </source>
</evidence>
<gene>
    <name evidence="2" type="ORF">CVS54_01538</name>
</gene>
<evidence type="ECO:0000313" key="2">
    <source>
        <dbReference type="EMBL" id="AZS40214.1"/>
    </source>
</evidence>
<dbReference type="Proteomes" id="UP000274841">
    <property type="component" value="Chromosome"/>
</dbReference>
<name>A0A3S9WJF5_9MICO</name>
<dbReference type="RefSeq" id="WP_046749280.1">
    <property type="nucleotide sequence ID" value="NZ_CP031422.1"/>
</dbReference>